<dbReference type="CDD" id="cd03789">
    <property type="entry name" value="GT9_LPS_heptosyltransferase"/>
    <property type="match status" value="1"/>
</dbReference>
<organism evidence="3 4">
    <name type="scientific">Psychrilyobacter piezotolerans</name>
    <dbReference type="NCBI Taxonomy" id="2293438"/>
    <lineage>
        <taxon>Bacteria</taxon>
        <taxon>Fusobacteriati</taxon>
        <taxon>Fusobacteriota</taxon>
        <taxon>Fusobacteriia</taxon>
        <taxon>Fusobacteriales</taxon>
        <taxon>Fusobacteriaceae</taxon>
        <taxon>Psychrilyobacter</taxon>
    </lineage>
</organism>
<name>A0ABX9KH43_9FUSO</name>
<dbReference type="Pfam" id="PF01075">
    <property type="entry name" value="Glyco_transf_9"/>
    <property type="match status" value="1"/>
</dbReference>
<accession>A0ABX9KH43</accession>
<evidence type="ECO:0000256" key="1">
    <source>
        <dbReference type="ARBA" id="ARBA00022676"/>
    </source>
</evidence>
<evidence type="ECO:0000256" key="2">
    <source>
        <dbReference type="ARBA" id="ARBA00022679"/>
    </source>
</evidence>
<keyword evidence="1" id="KW-0328">Glycosyltransferase</keyword>
<comment type="caution">
    <text evidence="3">The sequence shown here is derived from an EMBL/GenBank/DDBJ whole genome shotgun (WGS) entry which is preliminary data.</text>
</comment>
<evidence type="ECO:0000313" key="4">
    <source>
        <dbReference type="Proteomes" id="UP000263486"/>
    </source>
</evidence>
<dbReference type="InterPro" id="IPR002201">
    <property type="entry name" value="Glyco_trans_9"/>
</dbReference>
<dbReference type="RefSeq" id="WP_114642286.1">
    <property type="nucleotide sequence ID" value="NZ_JAACIO010000012.1"/>
</dbReference>
<keyword evidence="4" id="KW-1185">Reference proteome</keyword>
<gene>
    <name evidence="3" type="ORF">DYH56_07715</name>
</gene>
<dbReference type="SUPFAM" id="SSF53756">
    <property type="entry name" value="UDP-Glycosyltransferase/glycogen phosphorylase"/>
    <property type="match status" value="1"/>
</dbReference>
<dbReference type="PANTHER" id="PTHR30160">
    <property type="entry name" value="TETRAACYLDISACCHARIDE 4'-KINASE-RELATED"/>
    <property type="match status" value="1"/>
</dbReference>
<proteinExistence type="predicted"/>
<dbReference type="EMBL" id="QUAJ01000011">
    <property type="protein sequence ID" value="REI41309.1"/>
    <property type="molecule type" value="Genomic_DNA"/>
</dbReference>
<dbReference type="InterPro" id="IPR051199">
    <property type="entry name" value="LPS_LOS_Heptosyltrfase"/>
</dbReference>
<dbReference type="Proteomes" id="UP000263486">
    <property type="component" value="Unassembled WGS sequence"/>
</dbReference>
<reference evidence="3 4" key="1">
    <citation type="submission" date="2018-08" db="EMBL/GenBank/DDBJ databases">
        <title>Draft genome sequence of Psychrilyobacter sp. strain SD5 isolated from Black Sea water.</title>
        <authorList>
            <person name="Yadav S."/>
            <person name="Villanueva L."/>
            <person name="Damste J.S.S."/>
        </authorList>
    </citation>
    <scope>NUCLEOTIDE SEQUENCE [LARGE SCALE GENOMIC DNA]</scope>
    <source>
        <strain evidence="3 4">SD5</strain>
    </source>
</reference>
<keyword evidence="2" id="KW-0808">Transferase</keyword>
<protein>
    <submittedName>
        <fullName evidence="3">Glycosyltransferase family 9 protein</fullName>
    </submittedName>
</protein>
<evidence type="ECO:0000313" key="3">
    <source>
        <dbReference type="EMBL" id="REI41309.1"/>
    </source>
</evidence>
<dbReference type="Gene3D" id="3.40.50.2000">
    <property type="entry name" value="Glycogen Phosphorylase B"/>
    <property type="match status" value="2"/>
</dbReference>
<dbReference type="PANTHER" id="PTHR30160:SF7">
    <property type="entry name" value="ADP-HEPTOSE--LPS HEPTOSYLTRANSFERASE 2"/>
    <property type="match status" value="1"/>
</dbReference>
<sequence>MKKILIVRFKQIGDSLLATPICESLRKTYPHARIDYVVYDHIAPLFEGHPAIDNVISITKEERKNPFKYAAKVWKVTRLKYDIIIDIMSTPKSELFTLFGRSAEYRIGRWKPKRGYTYTHSVKEPEVSRDKVDKFLHMLKPLEDSGIDIKYDTTYRVVLTDNEKKMMKERMTEAGIDFNKPIFAFAINSRRPEKIWNPENMKKLIITILDKYNAQGIFYYSPAEKEFAKNIHRELGDREDIFSNVTTRSIRELAMLLSNCDMFVGNEGGPRHIAQGLDIPSFAIFSPRAEKKEWLSNANDRHRGIEPDDIIRELKIERPETHKEEYELITPERVLPIIDEMMGSYIN</sequence>